<keyword evidence="4" id="KW-1185">Reference proteome</keyword>
<dbReference type="NCBIfam" id="TIGR01826">
    <property type="entry name" value="CofD_related"/>
    <property type="match status" value="1"/>
</dbReference>
<dbReference type="InterPro" id="IPR038136">
    <property type="entry name" value="CofD-like_dom_sf"/>
</dbReference>
<sequence>MRKKRKKIVVIGGGTGLSTLLRGLKMHPFDITAIVTVADDGGSSGRLRDDYDIPPPGDVRNVIAALSDVEPLIEQMFQYRFNNSKELGGHSLGNLMLTALTDITGDFSYAIAEMAKVLNVHGKVIPAANKKITLHAELIDGTYIQGESRIPEATVPIKRVFLAPQDVTALPAAVKAINSADLIVIGPGSLYTSIIPNLLVKEIGKAVVESAARKIYICNLMTQRGETIDYTASQHVEAIHEHVGTPFIEVILIHNKELPPNVKASYKEENAEPVLFDIERLNELGLQIFKEEIAMIEKGTVRHHSVNVAEWLCQYTLQIEKEQSSLS</sequence>
<dbReference type="Gene3D" id="3.40.50.10680">
    <property type="entry name" value="CofD-like domains"/>
    <property type="match status" value="1"/>
</dbReference>
<evidence type="ECO:0000313" key="3">
    <source>
        <dbReference type="EMBL" id="KGR82820.1"/>
    </source>
</evidence>
<dbReference type="RefSeq" id="WP_036157344.1">
    <property type="nucleotide sequence ID" value="NZ_AVCX01000002.1"/>
</dbReference>
<protein>
    <recommendedName>
        <fullName evidence="2">Gluconeogenesis factor</fullName>
    </recommendedName>
</protein>
<dbReference type="AlphaFoldDB" id="A0A0A3IH98"/>
<accession>A0A0A3IH98</accession>
<dbReference type="HAMAP" id="MF_00973">
    <property type="entry name" value="Gluconeogen_factor"/>
    <property type="match status" value="1"/>
</dbReference>
<keyword evidence="1 2" id="KW-0963">Cytoplasm</keyword>
<evidence type="ECO:0000256" key="1">
    <source>
        <dbReference type="ARBA" id="ARBA00022490"/>
    </source>
</evidence>
<dbReference type="Proteomes" id="UP000030437">
    <property type="component" value="Unassembled WGS sequence"/>
</dbReference>
<comment type="caution">
    <text evidence="3">The sequence shown here is derived from an EMBL/GenBank/DDBJ whole genome shotgun (WGS) entry which is preliminary data.</text>
</comment>
<name>A0A0A3IH98_9BACI</name>
<dbReference type="GO" id="GO:0005737">
    <property type="term" value="C:cytoplasm"/>
    <property type="evidence" value="ECO:0007669"/>
    <property type="project" value="UniProtKB-SubCell"/>
</dbReference>
<dbReference type="SUPFAM" id="SSF142338">
    <property type="entry name" value="CofD-like"/>
    <property type="match status" value="1"/>
</dbReference>
<organism evidence="3 4">
    <name type="scientific">Lysinibacillus odysseyi 34hs-1 = NBRC 100172</name>
    <dbReference type="NCBI Taxonomy" id="1220589"/>
    <lineage>
        <taxon>Bacteria</taxon>
        <taxon>Bacillati</taxon>
        <taxon>Bacillota</taxon>
        <taxon>Bacilli</taxon>
        <taxon>Bacillales</taxon>
        <taxon>Bacillaceae</taxon>
        <taxon>Lysinibacillus</taxon>
    </lineage>
</organism>
<dbReference type="GO" id="GO:0043743">
    <property type="term" value="F:LPPG:FO 2-phospho-L-lactate transferase activity"/>
    <property type="evidence" value="ECO:0007669"/>
    <property type="project" value="InterPro"/>
</dbReference>
<comment type="similarity">
    <text evidence="2">Belongs to the gluconeogenesis factor family.</text>
</comment>
<proteinExistence type="inferred from homology"/>
<comment type="subcellular location">
    <subcellularLocation>
        <location evidence="2">Cytoplasm</location>
    </subcellularLocation>
</comment>
<dbReference type="CDD" id="cd07187">
    <property type="entry name" value="YvcK_like"/>
    <property type="match status" value="1"/>
</dbReference>
<dbReference type="InterPro" id="IPR010119">
    <property type="entry name" value="Gluconeogen_factor"/>
</dbReference>
<dbReference type="GO" id="GO:0008360">
    <property type="term" value="P:regulation of cell shape"/>
    <property type="evidence" value="ECO:0007669"/>
    <property type="project" value="UniProtKB-UniRule"/>
</dbReference>
<evidence type="ECO:0000313" key="4">
    <source>
        <dbReference type="Proteomes" id="UP000030437"/>
    </source>
</evidence>
<dbReference type="STRING" id="1220589.CD32_18450"/>
<dbReference type="PANTHER" id="PTHR30135:SF3">
    <property type="entry name" value="GLUCONEOGENESIS FACTOR-RELATED"/>
    <property type="match status" value="1"/>
</dbReference>
<gene>
    <name evidence="3" type="ORF">CD32_18450</name>
</gene>
<dbReference type="eggNOG" id="COG0391">
    <property type="taxonomic scope" value="Bacteria"/>
</dbReference>
<dbReference type="PANTHER" id="PTHR30135">
    <property type="entry name" value="UNCHARACTERIZED PROTEIN YVCK-RELATED"/>
    <property type="match status" value="1"/>
</dbReference>
<reference evidence="3 4" key="1">
    <citation type="submission" date="2014-02" db="EMBL/GenBank/DDBJ databases">
        <title>Draft genome sequence of Lysinibacillus odysseyi NBRC 100172.</title>
        <authorList>
            <person name="Zhang F."/>
            <person name="Wang G."/>
            <person name="Zhang L."/>
        </authorList>
    </citation>
    <scope>NUCLEOTIDE SEQUENCE [LARGE SCALE GENOMIC DNA]</scope>
    <source>
        <strain evidence="3 4">NBRC 100172</strain>
    </source>
</reference>
<evidence type="ECO:0000256" key="2">
    <source>
        <dbReference type="HAMAP-Rule" id="MF_00973"/>
    </source>
</evidence>
<dbReference type="InterPro" id="IPR002882">
    <property type="entry name" value="CofD"/>
</dbReference>
<dbReference type="Pfam" id="PF01933">
    <property type="entry name" value="CofD"/>
    <property type="match status" value="1"/>
</dbReference>
<dbReference type="OrthoDB" id="9783842at2"/>
<comment type="function">
    <text evidence="2">Required for morphogenesis under gluconeogenic growth conditions.</text>
</comment>
<dbReference type="EMBL" id="JPVP01000059">
    <property type="protein sequence ID" value="KGR82820.1"/>
    <property type="molecule type" value="Genomic_DNA"/>
</dbReference>